<accession>A0ABD2XI31</accession>
<sequence length="138" mass="15078">MDEDLIATASAAIDSASAGDRYEKLKDALVRKFTVSDSENLKIILGNGRDADSRASYCVDGIVKNPTRRDDDSRILNLEQKLDQVLDSLASYRNGRNRHRQQPVKNKNNSHKHDKGGPSVGSSNFTSSSSSKNPSTPS</sequence>
<evidence type="ECO:0000313" key="3">
    <source>
        <dbReference type="Proteomes" id="UP001627154"/>
    </source>
</evidence>
<protein>
    <submittedName>
        <fullName evidence="2">Uncharacterized protein</fullName>
    </submittedName>
</protein>
<keyword evidence="3" id="KW-1185">Reference proteome</keyword>
<comment type="caution">
    <text evidence="2">The sequence shown here is derived from an EMBL/GenBank/DDBJ whole genome shotgun (WGS) entry which is preliminary data.</text>
</comment>
<dbReference type="AlphaFoldDB" id="A0ABD2XI31"/>
<proteinExistence type="predicted"/>
<dbReference type="Proteomes" id="UP001627154">
    <property type="component" value="Unassembled WGS sequence"/>
</dbReference>
<feature type="compositionally biased region" description="Basic residues" evidence="1">
    <location>
        <begin position="95"/>
        <end position="114"/>
    </location>
</feature>
<feature type="compositionally biased region" description="Low complexity" evidence="1">
    <location>
        <begin position="120"/>
        <end position="138"/>
    </location>
</feature>
<feature type="region of interest" description="Disordered" evidence="1">
    <location>
        <begin position="92"/>
        <end position="138"/>
    </location>
</feature>
<organism evidence="2 3">
    <name type="scientific">Trichogramma kaykai</name>
    <dbReference type="NCBI Taxonomy" id="54128"/>
    <lineage>
        <taxon>Eukaryota</taxon>
        <taxon>Metazoa</taxon>
        <taxon>Ecdysozoa</taxon>
        <taxon>Arthropoda</taxon>
        <taxon>Hexapoda</taxon>
        <taxon>Insecta</taxon>
        <taxon>Pterygota</taxon>
        <taxon>Neoptera</taxon>
        <taxon>Endopterygota</taxon>
        <taxon>Hymenoptera</taxon>
        <taxon>Apocrita</taxon>
        <taxon>Proctotrupomorpha</taxon>
        <taxon>Chalcidoidea</taxon>
        <taxon>Trichogrammatidae</taxon>
        <taxon>Trichogramma</taxon>
    </lineage>
</organism>
<evidence type="ECO:0000256" key="1">
    <source>
        <dbReference type="SAM" id="MobiDB-lite"/>
    </source>
</evidence>
<gene>
    <name evidence="2" type="ORF">TKK_002832</name>
</gene>
<evidence type="ECO:0000313" key="2">
    <source>
        <dbReference type="EMBL" id="KAL3404336.1"/>
    </source>
</evidence>
<name>A0ABD2XI31_9HYME</name>
<reference evidence="2 3" key="1">
    <citation type="journal article" date="2024" name="bioRxiv">
        <title>A reference genome for Trichogramma kaykai: A tiny desert-dwelling parasitoid wasp with competing sex-ratio distorters.</title>
        <authorList>
            <person name="Culotta J."/>
            <person name="Lindsey A.R."/>
        </authorList>
    </citation>
    <scope>NUCLEOTIDE SEQUENCE [LARGE SCALE GENOMIC DNA]</scope>
    <source>
        <strain evidence="2 3">KSX58</strain>
    </source>
</reference>
<dbReference type="EMBL" id="JBJJXI010000025">
    <property type="protein sequence ID" value="KAL3404336.1"/>
    <property type="molecule type" value="Genomic_DNA"/>
</dbReference>